<dbReference type="CDD" id="cd04254">
    <property type="entry name" value="AAK_UMPK-PyrH-Ec"/>
    <property type="match status" value="1"/>
</dbReference>
<feature type="binding site" evidence="11">
    <location>
        <position position="77"/>
    </location>
    <ligand>
        <name>UMP</name>
        <dbReference type="ChEBI" id="CHEBI:57865"/>
    </ligand>
</feature>
<dbReference type="FunFam" id="3.40.1160.10:FF:000001">
    <property type="entry name" value="Uridylate kinase"/>
    <property type="match status" value="1"/>
</dbReference>
<evidence type="ECO:0000256" key="3">
    <source>
        <dbReference type="ARBA" id="ARBA00007614"/>
    </source>
</evidence>
<feature type="binding site" evidence="11">
    <location>
        <begin position="138"/>
        <end position="145"/>
    </location>
    <ligand>
        <name>UMP</name>
        <dbReference type="ChEBI" id="CHEBI:57865"/>
    </ligand>
</feature>
<evidence type="ECO:0000256" key="5">
    <source>
        <dbReference type="ARBA" id="ARBA00022679"/>
    </source>
</evidence>
<comment type="pathway">
    <text evidence="2 11">Pyrimidine metabolism; CTP biosynthesis via de novo pathway; UDP from UMP (UMPK route): step 1/1.</text>
</comment>
<feature type="binding site" evidence="11">
    <location>
        <position position="171"/>
    </location>
    <ligand>
        <name>ATP</name>
        <dbReference type="ChEBI" id="CHEBI:30616"/>
    </ligand>
</feature>
<dbReference type="AlphaFoldDB" id="A0A2U8DFG8"/>
<comment type="subunit">
    <text evidence="11">Homohexamer.</text>
</comment>
<evidence type="ECO:0000313" key="14">
    <source>
        <dbReference type="Proteomes" id="UP000244884"/>
    </source>
</evidence>
<comment type="similarity">
    <text evidence="3 11">Belongs to the UMP kinase family.</text>
</comment>
<reference evidence="13 14" key="1">
    <citation type="submission" date="2018-04" db="EMBL/GenBank/DDBJ databases">
        <title>Genome sequence of Buchnera aphidicola from Melaphis sacchari.</title>
        <authorList>
            <person name="Geib S.M."/>
            <person name="Palmer N.A."/>
            <person name="Sattler S.E."/>
            <person name="Sarath G."/>
        </authorList>
    </citation>
    <scope>NUCLEOTIDE SEQUENCE [LARGE SCALE GENOMIC DNA]</scope>
    <source>
        <strain evidence="13 14">LSU</strain>
    </source>
</reference>
<evidence type="ECO:0000313" key="13">
    <source>
        <dbReference type="EMBL" id="AWH90546.1"/>
    </source>
</evidence>
<comment type="subcellular location">
    <subcellularLocation>
        <location evidence="1 11">Cytoplasm</location>
    </subcellularLocation>
</comment>
<proteinExistence type="inferred from homology"/>
<gene>
    <name evidence="11" type="primary">pyrH</name>
    <name evidence="13" type="ORF">DD681_01860</name>
</gene>
<keyword evidence="8 11" id="KW-0067">ATP-binding</keyword>
<feature type="binding site" evidence="11">
    <location>
        <position position="174"/>
    </location>
    <ligand>
        <name>ATP</name>
        <dbReference type="ChEBI" id="CHEBI:30616"/>
    </ligand>
</feature>
<feature type="binding site" evidence="11">
    <location>
        <position position="165"/>
    </location>
    <ligand>
        <name>ATP</name>
        <dbReference type="ChEBI" id="CHEBI:30616"/>
    </ligand>
</feature>
<dbReference type="HAMAP" id="MF_01220_B">
    <property type="entry name" value="PyrH_B"/>
    <property type="match status" value="1"/>
</dbReference>
<dbReference type="InterPro" id="IPR011817">
    <property type="entry name" value="Uridylate_kinase"/>
</dbReference>
<organism evidence="13 14">
    <name type="scientific">Buchnera aphidicola</name>
    <name type="common">Melanaphis sacchari</name>
    <dbReference type="NCBI Taxonomy" id="2173854"/>
    <lineage>
        <taxon>Bacteria</taxon>
        <taxon>Pseudomonadati</taxon>
        <taxon>Pseudomonadota</taxon>
        <taxon>Gammaproteobacteria</taxon>
        <taxon>Enterobacterales</taxon>
        <taxon>Erwiniaceae</taxon>
        <taxon>Buchnera</taxon>
    </lineage>
</organism>
<feature type="binding site" evidence="11">
    <location>
        <position position="58"/>
    </location>
    <ligand>
        <name>ATP</name>
        <dbReference type="ChEBI" id="CHEBI:30616"/>
    </ligand>
</feature>
<dbReference type="GO" id="GO:0006225">
    <property type="term" value="P:UDP biosynthetic process"/>
    <property type="evidence" value="ECO:0007669"/>
    <property type="project" value="TreeGrafter"/>
</dbReference>
<protein>
    <recommendedName>
        <fullName evidence="11">Uridylate kinase</fullName>
        <shortName evidence="11">UK</shortName>
        <ecNumber evidence="11">2.7.4.22</ecNumber>
    </recommendedName>
    <alternativeName>
        <fullName evidence="11">Uridine monophosphate kinase</fullName>
        <shortName evidence="11">UMP kinase</shortName>
        <shortName evidence="11">UMPK</shortName>
    </alternativeName>
</protein>
<evidence type="ECO:0000256" key="11">
    <source>
        <dbReference type="HAMAP-Rule" id="MF_01220"/>
    </source>
</evidence>
<dbReference type="NCBIfam" id="TIGR02075">
    <property type="entry name" value="pyrH_bact"/>
    <property type="match status" value="1"/>
</dbReference>
<dbReference type="GO" id="GO:0005524">
    <property type="term" value="F:ATP binding"/>
    <property type="evidence" value="ECO:0007669"/>
    <property type="project" value="UniProtKB-KW"/>
</dbReference>
<name>A0A2U8DFG8_9GAMM</name>
<comment type="function">
    <text evidence="11">Catalyzes the reversible phosphorylation of UMP to UDP.</text>
</comment>
<dbReference type="PIRSF" id="PIRSF005650">
    <property type="entry name" value="Uridylate_kin"/>
    <property type="match status" value="1"/>
</dbReference>
<dbReference type="InterPro" id="IPR036393">
    <property type="entry name" value="AceGlu_kinase-like_sf"/>
</dbReference>
<dbReference type="SUPFAM" id="SSF53633">
    <property type="entry name" value="Carbamate kinase-like"/>
    <property type="match status" value="1"/>
</dbReference>
<feature type="binding site" evidence="11">
    <location>
        <position position="62"/>
    </location>
    <ligand>
        <name>ATP</name>
        <dbReference type="ChEBI" id="CHEBI:30616"/>
    </ligand>
</feature>
<dbReference type="PANTHER" id="PTHR42833">
    <property type="entry name" value="URIDYLATE KINASE"/>
    <property type="match status" value="1"/>
</dbReference>
<dbReference type="EC" id="2.7.4.22" evidence="11"/>
<dbReference type="RefSeq" id="WP_158341319.1">
    <property type="nucleotide sequence ID" value="NZ_CP029161.1"/>
</dbReference>
<keyword evidence="7 11" id="KW-0418">Kinase</keyword>
<dbReference type="Gene3D" id="3.40.1160.10">
    <property type="entry name" value="Acetylglutamate kinase-like"/>
    <property type="match status" value="1"/>
</dbReference>
<evidence type="ECO:0000256" key="2">
    <source>
        <dbReference type="ARBA" id="ARBA00004791"/>
    </source>
</evidence>
<dbReference type="EMBL" id="CP029161">
    <property type="protein sequence ID" value="AWH90546.1"/>
    <property type="molecule type" value="Genomic_DNA"/>
</dbReference>
<evidence type="ECO:0000256" key="10">
    <source>
        <dbReference type="ARBA" id="ARBA00047767"/>
    </source>
</evidence>
<dbReference type="PANTHER" id="PTHR42833:SF4">
    <property type="entry name" value="URIDYLATE KINASE PUMPKIN, CHLOROPLASTIC"/>
    <property type="match status" value="1"/>
</dbReference>
<keyword evidence="5 11" id="KW-0808">Transferase</keyword>
<feature type="binding site" evidence="11">
    <location>
        <begin position="15"/>
        <end position="18"/>
    </location>
    <ligand>
        <name>ATP</name>
        <dbReference type="ChEBI" id="CHEBI:30616"/>
    </ligand>
</feature>
<evidence type="ECO:0000256" key="9">
    <source>
        <dbReference type="ARBA" id="ARBA00022975"/>
    </source>
</evidence>
<dbReference type="GO" id="GO:0044210">
    <property type="term" value="P:'de novo' CTP biosynthetic process"/>
    <property type="evidence" value="ECO:0007669"/>
    <property type="project" value="UniProtKB-UniRule"/>
</dbReference>
<dbReference type="UniPathway" id="UPA00159">
    <property type="reaction ID" value="UER00275"/>
</dbReference>
<evidence type="ECO:0000256" key="8">
    <source>
        <dbReference type="ARBA" id="ARBA00022840"/>
    </source>
</evidence>
<keyword evidence="9 11" id="KW-0665">Pyrimidine biosynthesis</keyword>
<comment type="catalytic activity">
    <reaction evidence="10 11">
        <text>UMP + ATP = UDP + ADP</text>
        <dbReference type="Rhea" id="RHEA:24400"/>
        <dbReference type="ChEBI" id="CHEBI:30616"/>
        <dbReference type="ChEBI" id="CHEBI:57865"/>
        <dbReference type="ChEBI" id="CHEBI:58223"/>
        <dbReference type="ChEBI" id="CHEBI:456216"/>
        <dbReference type="EC" id="2.7.4.22"/>
    </reaction>
</comment>
<evidence type="ECO:0000256" key="4">
    <source>
        <dbReference type="ARBA" id="ARBA00022490"/>
    </source>
</evidence>
<keyword evidence="4 11" id="KW-0963">Cytoplasm</keyword>
<dbReference type="GO" id="GO:0005829">
    <property type="term" value="C:cytosol"/>
    <property type="evidence" value="ECO:0007669"/>
    <property type="project" value="TreeGrafter"/>
</dbReference>
<evidence type="ECO:0000256" key="1">
    <source>
        <dbReference type="ARBA" id="ARBA00004496"/>
    </source>
</evidence>
<comment type="caution">
    <text evidence="11">Lacks conserved residue(s) required for the propagation of feature annotation.</text>
</comment>
<dbReference type="Pfam" id="PF00696">
    <property type="entry name" value="AA_kinase"/>
    <property type="match status" value="1"/>
</dbReference>
<dbReference type="Proteomes" id="UP000244884">
    <property type="component" value="Chromosome"/>
</dbReference>
<dbReference type="OrthoDB" id="9807458at2"/>
<accession>A0A2U8DFG8</accession>
<dbReference type="InterPro" id="IPR015963">
    <property type="entry name" value="Uridylate_kinase_bac"/>
</dbReference>
<dbReference type="GO" id="GO:0033862">
    <property type="term" value="F:UMP kinase activity"/>
    <property type="evidence" value="ECO:0007669"/>
    <property type="project" value="UniProtKB-EC"/>
</dbReference>
<feature type="domain" description="Aspartate/glutamate/uridylate kinase" evidence="12">
    <location>
        <begin position="11"/>
        <end position="219"/>
    </location>
</feature>
<dbReference type="InterPro" id="IPR001048">
    <property type="entry name" value="Asp/Glu/Uridylate_kinase"/>
</dbReference>
<comment type="activity regulation">
    <text evidence="11">Inhibited by UTP.</text>
</comment>
<keyword evidence="6 11" id="KW-0547">Nucleotide-binding</keyword>
<evidence type="ECO:0000256" key="7">
    <source>
        <dbReference type="ARBA" id="ARBA00022777"/>
    </source>
</evidence>
<evidence type="ECO:0000256" key="6">
    <source>
        <dbReference type="ARBA" id="ARBA00022741"/>
    </source>
</evidence>
<evidence type="ECO:0000259" key="12">
    <source>
        <dbReference type="Pfam" id="PF00696"/>
    </source>
</evidence>
<sequence length="241" mass="26711">MSANAQFIYRRILLKISGEILKGINKFGIDMNAFKRIIKEIKLILNIGIQVGLVIGSGNLFRGATLSKLGINRIAADQIGILSTVINSLVLKDIMHSYSIPSCVMSSIPLNGICETYHCEKAINLLNNNIVVIFSAGIGNPLFTTDSAACLRGIETRSDVILKGTKVNGVYSEDPCKYPNATFYKKLTYKDVLRKELKVMDLSAFYLARDHNLPIRVFNMNKPNSLYRIVTGYDEGTLITV</sequence>